<dbReference type="Proteomes" id="UP001302429">
    <property type="component" value="Chromosome"/>
</dbReference>
<dbReference type="AlphaFoldDB" id="A0AA97F4N5"/>
<proteinExistence type="predicted"/>
<reference evidence="1 2" key="1">
    <citation type="submission" date="2023-10" db="EMBL/GenBank/DDBJ databases">
        <title>Complete genome sequence of a Sphingomonadaceae bacterium.</title>
        <authorList>
            <person name="Yan C."/>
        </authorList>
    </citation>
    <scope>NUCLEOTIDE SEQUENCE [LARGE SCALE GENOMIC DNA]</scope>
    <source>
        <strain evidence="1 2">SCSIO 66989</strain>
    </source>
</reference>
<dbReference type="EMBL" id="CP136594">
    <property type="protein sequence ID" value="WOE74244.1"/>
    <property type="molecule type" value="Genomic_DNA"/>
</dbReference>
<dbReference type="RefSeq" id="WP_317080480.1">
    <property type="nucleotide sequence ID" value="NZ_CP136594.1"/>
</dbReference>
<gene>
    <name evidence="1" type="ORF">RB602_10290</name>
</gene>
<dbReference type="Pfam" id="PF10984">
    <property type="entry name" value="DUF2794"/>
    <property type="match status" value="1"/>
</dbReference>
<dbReference type="KEGG" id="acoa:RB602_10290"/>
<name>A0AA97F4N5_9SPHN</name>
<accession>A0AA97F4N5</accession>
<organism evidence="1 2">
    <name type="scientific">Alterisphingorhabdus coralli</name>
    <dbReference type="NCBI Taxonomy" id="3071408"/>
    <lineage>
        <taxon>Bacteria</taxon>
        <taxon>Pseudomonadati</taxon>
        <taxon>Pseudomonadota</taxon>
        <taxon>Alphaproteobacteria</taxon>
        <taxon>Sphingomonadales</taxon>
        <taxon>Sphingomonadaceae</taxon>
        <taxon>Alterisphingorhabdus (ex Yan et al. 2024)</taxon>
    </lineage>
</organism>
<sequence length="122" mass="13847">MTASHNGSHSNIAVLPLSGKQPHQTVFHREELNAILNIYGRMVAAGQWRDYAIEFGRDTAIFAAFRHASQRPEIRIEKCPAQQRRQGQWLLRGEAGQVLKRGHDLSNVLAPVERRLIKVVEE</sequence>
<evidence type="ECO:0000313" key="2">
    <source>
        <dbReference type="Proteomes" id="UP001302429"/>
    </source>
</evidence>
<protein>
    <submittedName>
        <fullName evidence="1">DUF2794 domain-containing protein</fullName>
    </submittedName>
</protein>
<evidence type="ECO:0000313" key="1">
    <source>
        <dbReference type="EMBL" id="WOE74244.1"/>
    </source>
</evidence>
<dbReference type="InterPro" id="IPR021252">
    <property type="entry name" value="DUF2794"/>
</dbReference>
<keyword evidence="2" id="KW-1185">Reference proteome</keyword>